<dbReference type="InterPro" id="IPR043502">
    <property type="entry name" value="DNA/RNA_pol_sf"/>
</dbReference>
<name>A0A5B9MC63_9BACT</name>
<dbReference type="GO" id="GO:0008408">
    <property type="term" value="F:3'-5' exonuclease activity"/>
    <property type="evidence" value="ECO:0007669"/>
    <property type="project" value="InterPro"/>
</dbReference>
<comment type="similarity">
    <text evidence="1">Belongs to the DNA polymerase type-A family.</text>
</comment>
<dbReference type="InterPro" id="IPR002562">
    <property type="entry name" value="3'-5'_exonuclease_dom"/>
</dbReference>
<dbReference type="PANTHER" id="PTHR10133">
    <property type="entry name" value="DNA POLYMERASE I"/>
    <property type="match status" value="1"/>
</dbReference>
<dbReference type="KEGG" id="smam:Mal15_28580"/>
<dbReference type="RefSeq" id="WP_147868291.1">
    <property type="nucleotide sequence ID" value="NZ_CP036264.1"/>
</dbReference>
<evidence type="ECO:0000256" key="5">
    <source>
        <dbReference type="ARBA" id="ARBA00049244"/>
    </source>
</evidence>
<sequence length="750" mass="85005">MENAALEMMTEREAIQVEPNLPSQSFDPARYGIEGTLMLGTNEYRWSVWDGQPLGKYIAMDTETTLADKHEVPQLAMVSVSDGSQHYLLKPEQLPELLLQHLPNDHHLVFHHVAFDFAVIDRHLTETDASIARNWMWAAVDQHRMHDTMLLAALVTLAQHDDDRMPSLHDAVKDWCGYELEKDAFRLRFEETIGEDWHSINSGFLRYAAADAIATFQLFAKLTHAANRICRQFNLPRQFGFLTEAVQVKAAVSLDCIHRNGLHVDLDRATELKQRIDADIQQAIETMDRIDAELWHRYKKTRELKINRNSGLPRLNQTKLLEHFATIAAECQLSIPTTRTGKLSTSVNHCWCQFRDRHPLIDAYCRYTELTKLRAFFDGLQQPQIHPKYRVMVRSGRTSCSGPNIQQLPSNSPVREAIAARPGHLLFIIDYNSLELRTLATVCHQQIGFSRLRDVLIEGIDPHSYAAAMFAGVTLEEFNALPDKKQLRQRAKVFNFGLPAGFGAAALVEHAKFSYGVDLTPSDAERFIKLLTRKVYPELGLYLAEDTAAIIAKALQADVVQVRATWPQPFHLGMLRKILADNPRKSDGTPYQQRTIERVWRQLAGLCGNLAITPHIEQRNTAPDSPLRKLLHSSVTTTTGRMRGGVPFTAAKNTPFQGLAADGCKQAMWDLTKTGYRVVAFIHDEFIIELSKHDDIDRAAKDIARICSESMQPFVPGIPVPCEYALTERWHKSAEAVFDTADRLQVWQPN</sequence>
<dbReference type="Pfam" id="PF01612">
    <property type="entry name" value="DNA_pol_A_exo1"/>
    <property type="match status" value="1"/>
</dbReference>
<reference evidence="8 9" key="1">
    <citation type="submission" date="2019-02" db="EMBL/GenBank/DDBJ databases">
        <title>Planctomycetal bacteria perform biofilm scaping via a novel small molecule.</title>
        <authorList>
            <person name="Jeske O."/>
            <person name="Boedeker C."/>
            <person name="Wiegand S."/>
            <person name="Breitling P."/>
            <person name="Kallscheuer N."/>
            <person name="Jogler M."/>
            <person name="Rohde M."/>
            <person name="Petersen J."/>
            <person name="Medema M.H."/>
            <person name="Surup F."/>
            <person name="Jogler C."/>
        </authorList>
    </citation>
    <scope>NUCLEOTIDE SEQUENCE [LARGE SCALE GENOMIC DNA]</scope>
    <source>
        <strain evidence="8 9">Mal15</strain>
    </source>
</reference>
<dbReference type="GO" id="GO:0003677">
    <property type="term" value="F:DNA binding"/>
    <property type="evidence" value="ECO:0007669"/>
    <property type="project" value="InterPro"/>
</dbReference>
<evidence type="ECO:0000256" key="1">
    <source>
        <dbReference type="ARBA" id="ARBA00007705"/>
    </source>
</evidence>
<evidence type="ECO:0000256" key="6">
    <source>
        <dbReference type="SAM" id="Coils"/>
    </source>
</evidence>
<dbReference type="InterPro" id="IPR002298">
    <property type="entry name" value="DNA_polymerase_A"/>
</dbReference>
<dbReference type="EMBL" id="CP036264">
    <property type="protein sequence ID" value="QEF98802.1"/>
    <property type="molecule type" value="Genomic_DNA"/>
</dbReference>
<dbReference type="SUPFAM" id="SSF56672">
    <property type="entry name" value="DNA/RNA polymerases"/>
    <property type="match status" value="1"/>
</dbReference>
<dbReference type="AlphaFoldDB" id="A0A5B9MC63"/>
<evidence type="ECO:0000256" key="3">
    <source>
        <dbReference type="ARBA" id="ARBA00020311"/>
    </source>
</evidence>
<dbReference type="PANTHER" id="PTHR10133:SF27">
    <property type="entry name" value="DNA POLYMERASE NU"/>
    <property type="match status" value="1"/>
</dbReference>
<dbReference type="InterPro" id="IPR012337">
    <property type="entry name" value="RNaseH-like_sf"/>
</dbReference>
<keyword evidence="9" id="KW-1185">Reference proteome</keyword>
<feature type="domain" description="DNA-directed DNA polymerase family A palm" evidence="7">
    <location>
        <begin position="411"/>
        <end position="694"/>
    </location>
</feature>
<dbReference type="Proteomes" id="UP000321353">
    <property type="component" value="Chromosome"/>
</dbReference>
<accession>A0A5B9MC63</accession>
<dbReference type="InterPro" id="IPR036397">
    <property type="entry name" value="RNaseH_sf"/>
</dbReference>
<dbReference type="InterPro" id="IPR001098">
    <property type="entry name" value="DNA-dir_DNA_pol_A_palm_dom"/>
</dbReference>
<protein>
    <recommendedName>
        <fullName evidence="3">DNA polymerase I</fullName>
        <ecNumber evidence="2">2.7.7.7</ecNumber>
    </recommendedName>
</protein>
<evidence type="ECO:0000313" key="9">
    <source>
        <dbReference type="Proteomes" id="UP000321353"/>
    </source>
</evidence>
<gene>
    <name evidence="8" type="primary">polA_2</name>
    <name evidence="8" type="ORF">Mal15_28580</name>
</gene>
<dbReference type="GO" id="GO:0006302">
    <property type="term" value="P:double-strand break repair"/>
    <property type="evidence" value="ECO:0007669"/>
    <property type="project" value="TreeGrafter"/>
</dbReference>
<dbReference type="Gene3D" id="3.30.420.10">
    <property type="entry name" value="Ribonuclease H-like superfamily/Ribonuclease H"/>
    <property type="match status" value="1"/>
</dbReference>
<dbReference type="EC" id="2.7.7.7" evidence="2"/>
<dbReference type="GO" id="GO:0003887">
    <property type="term" value="F:DNA-directed DNA polymerase activity"/>
    <property type="evidence" value="ECO:0007669"/>
    <property type="project" value="UniProtKB-EC"/>
</dbReference>
<organism evidence="8 9">
    <name type="scientific">Stieleria maiorica</name>
    <dbReference type="NCBI Taxonomy" id="2795974"/>
    <lineage>
        <taxon>Bacteria</taxon>
        <taxon>Pseudomonadati</taxon>
        <taxon>Planctomycetota</taxon>
        <taxon>Planctomycetia</taxon>
        <taxon>Pirellulales</taxon>
        <taxon>Pirellulaceae</taxon>
        <taxon>Stieleria</taxon>
    </lineage>
</organism>
<dbReference type="SMART" id="SM00482">
    <property type="entry name" value="POLAc"/>
    <property type="match status" value="1"/>
</dbReference>
<keyword evidence="4" id="KW-0235">DNA replication</keyword>
<evidence type="ECO:0000256" key="4">
    <source>
        <dbReference type="ARBA" id="ARBA00022705"/>
    </source>
</evidence>
<dbReference type="Pfam" id="PF00476">
    <property type="entry name" value="DNA_pol_A"/>
    <property type="match status" value="1"/>
</dbReference>
<keyword evidence="6" id="KW-0175">Coiled coil</keyword>
<proteinExistence type="inferred from homology"/>
<keyword evidence="8" id="KW-0808">Transferase</keyword>
<evidence type="ECO:0000313" key="8">
    <source>
        <dbReference type="EMBL" id="QEF98802.1"/>
    </source>
</evidence>
<keyword evidence="8" id="KW-0548">Nucleotidyltransferase</keyword>
<dbReference type="GO" id="GO:0006261">
    <property type="term" value="P:DNA-templated DNA replication"/>
    <property type="evidence" value="ECO:0007669"/>
    <property type="project" value="InterPro"/>
</dbReference>
<evidence type="ECO:0000259" key="7">
    <source>
        <dbReference type="SMART" id="SM00482"/>
    </source>
</evidence>
<dbReference type="Gene3D" id="3.30.70.370">
    <property type="match status" value="2"/>
</dbReference>
<comment type="catalytic activity">
    <reaction evidence="5">
        <text>DNA(n) + a 2'-deoxyribonucleoside 5'-triphosphate = DNA(n+1) + diphosphate</text>
        <dbReference type="Rhea" id="RHEA:22508"/>
        <dbReference type="Rhea" id="RHEA-COMP:17339"/>
        <dbReference type="Rhea" id="RHEA-COMP:17340"/>
        <dbReference type="ChEBI" id="CHEBI:33019"/>
        <dbReference type="ChEBI" id="CHEBI:61560"/>
        <dbReference type="ChEBI" id="CHEBI:173112"/>
        <dbReference type="EC" id="2.7.7.7"/>
    </reaction>
</comment>
<evidence type="ECO:0000256" key="2">
    <source>
        <dbReference type="ARBA" id="ARBA00012417"/>
    </source>
</evidence>
<feature type="coiled-coil region" evidence="6">
    <location>
        <begin position="266"/>
        <end position="293"/>
    </location>
</feature>
<dbReference type="SUPFAM" id="SSF53098">
    <property type="entry name" value="Ribonuclease H-like"/>
    <property type="match status" value="1"/>
</dbReference>
<dbReference type="Gene3D" id="1.10.150.20">
    <property type="entry name" value="5' to 3' exonuclease, C-terminal subdomain"/>
    <property type="match status" value="2"/>
</dbReference>